<protein>
    <submittedName>
        <fullName evidence="3">Methyltransferase domain-containing protein</fullName>
    </submittedName>
</protein>
<sequence>MHREPSTPHIRREDPPAILPGEFDALFHGEARTGGFSRVARIVDPALPPEAEPFSFLCTDLLHHIAAELALKEGEVLADLGCGRGGPGLWLARAAHADLVGVDFSPVAVAQARQRAATYAMKGTAHFVVNGLTTTGLPRASVSAAVSIDALQYADDRAAAAQEARRILRPSGRLVVTGWHPLSPGDPRLPERHRHSDWPAVLCAAGFTAVECHARPAWSDTYESIYRVALQLGDPGPDTALAGLQSEARRRLPTAHLLRRVAVTAVSG</sequence>
<dbReference type="CDD" id="cd02440">
    <property type="entry name" value="AdoMet_MTases"/>
    <property type="match status" value="1"/>
</dbReference>
<evidence type="ECO:0000313" key="3">
    <source>
        <dbReference type="EMBL" id="MQT05093.1"/>
    </source>
</evidence>
<reference evidence="3 4" key="1">
    <citation type="submission" date="2019-05" db="EMBL/GenBank/DDBJ databases">
        <title>Comparative genomics and metabolomics analyses of clavulanic acid producing Streptomyces species provides insight into specialized metabolism and evolution of beta-lactam biosynthetic gene clusters.</title>
        <authorList>
            <person name="Moore M.A."/>
            <person name="Cruz-Morales P."/>
            <person name="Barona Gomez F."/>
            <person name="Kapil T."/>
        </authorList>
    </citation>
    <scope>NUCLEOTIDE SEQUENCE [LARGE SCALE GENOMIC DNA]</scope>
    <source>
        <strain evidence="3 4">NRRL 5741</strain>
    </source>
</reference>
<dbReference type="EMBL" id="VCLA01000197">
    <property type="protein sequence ID" value="MQT05093.1"/>
    <property type="molecule type" value="Genomic_DNA"/>
</dbReference>
<dbReference type="PANTHER" id="PTHR44068">
    <property type="entry name" value="ZGC:194242"/>
    <property type="match status" value="1"/>
</dbReference>
<dbReference type="OrthoDB" id="3372196at2"/>
<proteinExistence type="predicted"/>
<dbReference type="GO" id="GO:0008757">
    <property type="term" value="F:S-adenosylmethionine-dependent methyltransferase activity"/>
    <property type="evidence" value="ECO:0007669"/>
    <property type="project" value="InterPro"/>
</dbReference>
<evidence type="ECO:0000259" key="2">
    <source>
        <dbReference type="Pfam" id="PF08241"/>
    </source>
</evidence>
<accession>A0A646KS64</accession>
<keyword evidence="4" id="KW-1185">Reference proteome</keyword>
<dbReference type="Gene3D" id="3.40.50.150">
    <property type="entry name" value="Vaccinia Virus protein VP39"/>
    <property type="match status" value="1"/>
</dbReference>
<dbReference type="InterPro" id="IPR050447">
    <property type="entry name" value="Erg6_SMT_methyltransf"/>
</dbReference>
<dbReference type="PANTHER" id="PTHR44068:SF11">
    <property type="entry name" value="GERANYL DIPHOSPHATE 2-C-METHYLTRANSFERASE"/>
    <property type="match status" value="1"/>
</dbReference>
<gene>
    <name evidence="3" type="ORF">FF041_34650</name>
</gene>
<dbReference type="Pfam" id="PF08241">
    <property type="entry name" value="Methyltransf_11"/>
    <property type="match status" value="1"/>
</dbReference>
<evidence type="ECO:0000256" key="1">
    <source>
        <dbReference type="ARBA" id="ARBA00022679"/>
    </source>
</evidence>
<dbReference type="AlphaFoldDB" id="A0A646KS64"/>
<dbReference type="RefSeq" id="WP_153526330.1">
    <property type="nucleotide sequence ID" value="NZ_JBEPDZ010000002.1"/>
</dbReference>
<comment type="caution">
    <text evidence="3">The sequence shown here is derived from an EMBL/GenBank/DDBJ whole genome shotgun (WGS) entry which is preliminary data.</text>
</comment>
<dbReference type="GO" id="GO:0032259">
    <property type="term" value="P:methylation"/>
    <property type="evidence" value="ECO:0007669"/>
    <property type="project" value="UniProtKB-KW"/>
</dbReference>
<evidence type="ECO:0000313" key="4">
    <source>
        <dbReference type="Proteomes" id="UP000419138"/>
    </source>
</evidence>
<keyword evidence="1 3" id="KW-0808">Transferase</keyword>
<organism evidence="3 4">
    <name type="scientific">Streptomyces jumonjinensis</name>
    <dbReference type="NCBI Taxonomy" id="1945"/>
    <lineage>
        <taxon>Bacteria</taxon>
        <taxon>Bacillati</taxon>
        <taxon>Actinomycetota</taxon>
        <taxon>Actinomycetes</taxon>
        <taxon>Kitasatosporales</taxon>
        <taxon>Streptomycetaceae</taxon>
        <taxon>Streptomyces</taxon>
    </lineage>
</organism>
<feature type="domain" description="Methyltransferase type 11" evidence="2">
    <location>
        <begin position="79"/>
        <end position="176"/>
    </location>
</feature>
<dbReference type="SUPFAM" id="SSF53335">
    <property type="entry name" value="S-adenosyl-L-methionine-dependent methyltransferases"/>
    <property type="match status" value="1"/>
</dbReference>
<dbReference type="InterPro" id="IPR029063">
    <property type="entry name" value="SAM-dependent_MTases_sf"/>
</dbReference>
<dbReference type="InterPro" id="IPR013216">
    <property type="entry name" value="Methyltransf_11"/>
</dbReference>
<name>A0A646KS64_STRJU</name>
<keyword evidence="3" id="KW-0489">Methyltransferase</keyword>
<dbReference type="Proteomes" id="UP000419138">
    <property type="component" value="Unassembled WGS sequence"/>
</dbReference>